<evidence type="ECO:0000313" key="2">
    <source>
        <dbReference type="Proteomes" id="UP001336020"/>
    </source>
</evidence>
<organism evidence="1 2">
    <name type="scientific">Rhodococcus artemisiae</name>
    <dbReference type="NCBI Taxonomy" id="714159"/>
    <lineage>
        <taxon>Bacteria</taxon>
        <taxon>Bacillati</taxon>
        <taxon>Actinomycetota</taxon>
        <taxon>Actinomycetes</taxon>
        <taxon>Mycobacteriales</taxon>
        <taxon>Nocardiaceae</taxon>
        <taxon>Rhodococcus</taxon>
    </lineage>
</organism>
<dbReference type="Proteomes" id="UP001336020">
    <property type="component" value="Unassembled WGS sequence"/>
</dbReference>
<sequence length="72" mass="7942">MYPGVLRRRMRSRSSQSANIFGLERDLRTDWQPRAIVAPANPDGSPSCPGYQRPRVTTATTSEVTGLLGPLQ</sequence>
<proteinExistence type="predicted"/>
<name>A0ABU7LL49_9NOCA</name>
<reference evidence="1 2" key="1">
    <citation type="submission" date="2023-07" db="EMBL/GenBank/DDBJ databases">
        <authorList>
            <person name="Girao M."/>
            <person name="Carvalho M.F."/>
        </authorList>
    </citation>
    <scope>NUCLEOTIDE SEQUENCE [LARGE SCALE GENOMIC DNA]</scope>
    <source>
        <strain evidence="1 2">YIM65754</strain>
    </source>
</reference>
<gene>
    <name evidence="1" type="ORF">Q7514_32445</name>
</gene>
<accession>A0ABU7LL49</accession>
<protein>
    <submittedName>
        <fullName evidence="1">Uncharacterized protein</fullName>
    </submittedName>
</protein>
<dbReference type="EMBL" id="JAUTXY010000031">
    <property type="protein sequence ID" value="MEE2062246.1"/>
    <property type="molecule type" value="Genomic_DNA"/>
</dbReference>
<keyword evidence="2" id="KW-1185">Reference proteome</keyword>
<evidence type="ECO:0000313" key="1">
    <source>
        <dbReference type="EMBL" id="MEE2062246.1"/>
    </source>
</evidence>
<dbReference type="RefSeq" id="WP_330137286.1">
    <property type="nucleotide sequence ID" value="NZ_JAUTXY010000031.1"/>
</dbReference>
<comment type="caution">
    <text evidence="1">The sequence shown here is derived from an EMBL/GenBank/DDBJ whole genome shotgun (WGS) entry which is preliminary data.</text>
</comment>